<evidence type="ECO:0000313" key="1">
    <source>
        <dbReference type="EMBL" id="SSY94682.1"/>
    </source>
</evidence>
<gene>
    <name evidence="1" type="ORF">NCTC5908_00963</name>
</gene>
<dbReference type="InterPro" id="IPR019587">
    <property type="entry name" value="Polyketide_cyclase/dehydratase"/>
</dbReference>
<dbReference type="InterPro" id="IPR023393">
    <property type="entry name" value="START-like_dom_sf"/>
</dbReference>
<reference evidence="1 2" key="1">
    <citation type="submission" date="2018-06" db="EMBL/GenBank/DDBJ databases">
        <authorList>
            <consortium name="Pathogen Informatics"/>
            <person name="Doyle S."/>
        </authorList>
    </citation>
    <scope>NUCLEOTIDE SEQUENCE [LARGE SCALE GENOMIC DNA]</scope>
    <source>
        <strain evidence="1 2">NCTC5908</strain>
    </source>
</reference>
<dbReference type="AlphaFoldDB" id="A0A336NDY7"/>
<dbReference type="Proteomes" id="UP000253728">
    <property type="component" value="Unassembled WGS sequence"/>
</dbReference>
<dbReference type="EMBL" id="UFSP01000001">
    <property type="protein sequence ID" value="SSY94682.1"/>
    <property type="molecule type" value="Genomic_DNA"/>
</dbReference>
<protein>
    <recommendedName>
        <fullName evidence="3">Polyketide cyclase</fullName>
    </recommendedName>
</protein>
<dbReference type="SUPFAM" id="SSF55961">
    <property type="entry name" value="Bet v1-like"/>
    <property type="match status" value="1"/>
</dbReference>
<accession>A0A336NDY7</accession>
<dbReference type="Pfam" id="PF10604">
    <property type="entry name" value="Polyketide_cyc2"/>
    <property type="match status" value="1"/>
</dbReference>
<organism evidence="1 2">
    <name type="scientific">Aggregatibacter aphrophilus</name>
    <name type="common">Haemophilus aphrophilus</name>
    <dbReference type="NCBI Taxonomy" id="732"/>
    <lineage>
        <taxon>Bacteria</taxon>
        <taxon>Pseudomonadati</taxon>
        <taxon>Pseudomonadota</taxon>
        <taxon>Gammaproteobacteria</taxon>
        <taxon>Pasteurellales</taxon>
        <taxon>Pasteurellaceae</taxon>
        <taxon>Aggregatibacter</taxon>
    </lineage>
</organism>
<sequence length="149" mass="17918">MIYVIGYFLPETRKLTKETMYSANAEKVYNVITDNQNWQYRTSLDNLEILSQDGENEVWQETTNGITILFKTREKRPVEYYAFDMSSQFFTGEWHATLTPIDEEQTRFEATESLTFPNPFIRVLSYLFMDLEKFRQTYEDELRKKLEKE</sequence>
<evidence type="ECO:0000313" key="2">
    <source>
        <dbReference type="Proteomes" id="UP000253728"/>
    </source>
</evidence>
<proteinExistence type="predicted"/>
<dbReference type="CDD" id="cd07812">
    <property type="entry name" value="SRPBCC"/>
    <property type="match status" value="1"/>
</dbReference>
<evidence type="ECO:0008006" key="3">
    <source>
        <dbReference type="Google" id="ProtNLM"/>
    </source>
</evidence>
<name>A0A336NDY7_AGGAP</name>
<dbReference type="Gene3D" id="3.30.530.20">
    <property type="match status" value="1"/>
</dbReference>